<keyword evidence="5 7" id="KW-1133">Transmembrane helix</keyword>
<feature type="transmembrane region" description="Helical" evidence="7">
    <location>
        <begin position="391"/>
        <end position="412"/>
    </location>
</feature>
<protein>
    <submittedName>
        <fullName evidence="8">O-antigen/teichoic acid export membrane protein</fullName>
    </submittedName>
</protein>
<dbReference type="Pfam" id="PF13440">
    <property type="entry name" value="Polysacc_synt_3"/>
    <property type="match status" value="1"/>
</dbReference>
<name>A0A840REJ4_9NEIS</name>
<evidence type="ECO:0000256" key="7">
    <source>
        <dbReference type="SAM" id="Phobius"/>
    </source>
</evidence>
<dbReference type="CDD" id="cd13127">
    <property type="entry name" value="MATE_tuaB_like"/>
    <property type="match status" value="1"/>
</dbReference>
<proteinExistence type="inferred from homology"/>
<feature type="transmembrane region" description="Helical" evidence="7">
    <location>
        <begin position="264"/>
        <end position="285"/>
    </location>
</feature>
<feature type="transmembrane region" description="Helical" evidence="7">
    <location>
        <begin position="93"/>
        <end position="113"/>
    </location>
</feature>
<dbReference type="InterPro" id="IPR050833">
    <property type="entry name" value="Poly_Biosynth_Transport"/>
</dbReference>
<evidence type="ECO:0000256" key="1">
    <source>
        <dbReference type="ARBA" id="ARBA00004651"/>
    </source>
</evidence>
<feature type="transmembrane region" description="Helical" evidence="7">
    <location>
        <begin position="241"/>
        <end position="258"/>
    </location>
</feature>
<evidence type="ECO:0000256" key="6">
    <source>
        <dbReference type="ARBA" id="ARBA00023136"/>
    </source>
</evidence>
<keyword evidence="3" id="KW-1003">Cell membrane</keyword>
<feature type="transmembrane region" description="Helical" evidence="7">
    <location>
        <begin position="366"/>
        <end position="385"/>
    </location>
</feature>
<comment type="caution">
    <text evidence="8">The sequence shown here is derived from an EMBL/GenBank/DDBJ whole genome shotgun (WGS) entry which is preliminary data.</text>
</comment>
<dbReference type="GO" id="GO:0005886">
    <property type="term" value="C:plasma membrane"/>
    <property type="evidence" value="ECO:0007669"/>
    <property type="project" value="UniProtKB-SubCell"/>
</dbReference>
<accession>A0A840REJ4</accession>
<gene>
    <name evidence="8" type="ORF">HNQ50_001523</name>
</gene>
<dbReference type="RefSeq" id="WP_184099201.1">
    <property type="nucleotide sequence ID" value="NZ_JACHHN010000003.1"/>
</dbReference>
<dbReference type="Proteomes" id="UP000543030">
    <property type="component" value="Unassembled WGS sequence"/>
</dbReference>
<evidence type="ECO:0000313" key="8">
    <source>
        <dbReference type="EMBL" id="MBB5190800.1"/>
    </source>
</evidence>
<feature type="transmembrane region" description="Helical" evidence="7">
    <location>
        <begin position="53"/>
        <end position="72"/>
    </location>
</feature>
<keyword evidence="6 7" id="KW-0472">Membrane</keyword>
<feature type="transmembrane region" description="Helical" evidence="7">
    <location>
        <begin position="424"/>
        <end position="446"/>
    </location>
</feature>
<feature type="transmembrane region" description="Helical" evidence="7">
    <location>
        <begin position="297"/>
        <end position="318"/>
    </location>
</feature>
<comment type="similarity">
    <text evidence="2">Belongs to the polysaccharide synthase family.</text>
</comment>
<evidence type="ECO:0000313" key="9">
    <source>
        <dbReference type="Proteomes" id="UP000543030"/>
    </source>
</evidence>
<dbReference type="AlphaFoldDB" id="A0A840REJ4"/>
<evidence type="ECO:0000256" key="5">
    <source>
        <dbReference type="ARBA" id="ARBA00022989"/>
    </source>
</evidence>
<dbReference type="EMBL" id="JACHHN010000003">
    <property type="protein sequence ID" value="MBB5190800.1"/>
    <property type="molecule type" value="Genomic_DNA"/>
</dbReference>
<sequence>MSSQIDGGVAVLGKDNVAGKVRSGLIWSAIRNWGGRLVGFVIYFQLVRLLEPASIGAFAAAFAVFSFLELFVDQGLGDAIVQRPNVTQGQLNTVFLVNFLLSLVVVGSIWLAAPLIEHAMKIPGLIAILRIGSLSLLINALGFCQLALFRRDFQFKRLAMRGLVSTVAGGVAGVVLASLGFGVWALVAQLLVAAVINLAMLWWRSRWYPSPELDFTGLGQMSRFGLNILGIRVVEFGAYRVLDLAVGFWMGVVALGMYSVGSKLYYIFAQLLASVLLDVAMPAFSRIAGDRVRLREVYYQSVSMTVFFAVPVWILVAVLSPELCHVAFGARWAGSEHILFPLALVGAVQSIQYYDSTILNACGKPSHSLMLSSFKAIAVLISIWFTHHYSLQVIIMGYVLALLVPMPLSFWLTRSALGLSLPELLKHIMPFGLAVLVMAIGVVLLQGPCATMPALLGLLFKGCVGVLLYLATLWLFARQRLLTLLSSVRSMKRGTA</sequence>
<evidence type="ECO:0000256" key="3">
    <source>
        <dbReference type="ARBA" id="ARBA00022475"/>
    </source>
</evidence>
<evidence type="ECO:0000256" key="4">
    <source>
        <dbReference type="ARBA" id="ARBA00022692"/>
    </source>
</evidence>
<feature type="transmembrane region" description="Helical" evidence="7">
    <location>
        <begin position="158"/>
        <end position="177"/>
    </location>
</feature>
<feature type="transmembrane region" description="Helical" evidence="7">
    <location>
        <begin position="458"/>
        <end position="477"/>
    </location>
</feature>
<keyword evidence="4 7" id="KW-0812">Transmembrane</keyword>
<reference evidence="8 9" key="1">
    <citation type="submission" date="2020-08" db="EMBL/GenBank/DDBJ databases">
        <title>Genomic Encyclopedia of Type Strains, Phase IV (KMG-IV): sequencing the most valuable type-strain genomes for metagenomic binning, comparative biology and taxonomic classification.</title>
        <authorList>
            <person name="Goeker M."/>
        </authorList>
    </citation>
    <scope>NUCLEOTIDE SEQUENCE [LARGE SCALE GENOMIC DNA]</scope>
    <source>
        <strain evidence="8 9">DSM 18233</strain>
    </source>
</reference>
<feature type="transmembrane region" description="Helical" evidence="7">
    <location>
        <begin position="125"/>
        <end position="149"/>
    </location>
</feature>
<evidence type="ECO:0000256" key="2">
    <source>
        <dbReference type="ARBA" id="ARBA00007430"/>
    </source>
</evidence>
<dbReference type="PANTHER" id="PTHR30250">
    <property type="entry name" value="PST FAMILY PREDICTED COLANIC ACID TRANSPORTER"/>
    <property type="match status" value="1"/>
</dbReference>
<dbReference type="PANTHER" id="PTHR30250:SF10">
    <property type="entry name" value="LIPOPOLYSACCHARIDE BIOSYNTHESIS PROTEIN WZXC"/>
    <property type="match status" value="1"/>
</dbReference>
<organism evidence="8 9">
    <name type="scientific">Silvimonas terrae</name>
    <dbReference type="NCBI Taxonomy" id="300266"/>
    <lineage>
        <taxon>Bacteria</taxon>
        <taxon>Pseudomonadati</taxon>
        <taxon>Pseudomonadota</taxon>
        <taxon>Betaproteobacteria</taxon>
        <taxon>Neisseriales</taxon>
        <taxon>Chitinibacteraceae</taxon>
        <taxon>Silvimonas</taxon>
    </lineage>
</organism>
<feature type="transmembrane region" description="Helical" evidence="7">
    <location>
        <begin position="338"/>
        <end position="354"/>
    </location>
</feature>
<keyword evidence="9" id="KW-1185">Reference proteome</keyword>
<comment type="subcellular location">
    <subcellularLocation>
        <location evidence="1">Cell membrane</location>
        <topology evidence="1">Multi-pass membrane protein</topology>
    </subcellularLocation>
</comment>